<proteinExistence type="predicted"/>
<evidence type="ECO:0000313" key="1">
    <source>
        <dbReference type="EMBL" id="WIC39602.1"/>
    </source>
</evidence>
<dbReference type="Proteomes" id="UP001237988">
    <property type="component" value="Segment"/>
</dbReference>
<dbReference type="EMBL" id="OQ749652">
    <property type="protein sequence ID" value="WIC39602.1"/>
    <property type="molecule type" value="Genomic_DNA"/>
</dbReference>
<reference evidence="1" key="1">
    <citation type="submission" date="2023-04" db="EMBL/GenBank/DDBJ databases">
        <title>Bacteriophage Phass-1 Discovered in the Human Gut Virome - the Founding Member of the Proposed New Family Phassviridae.</title>
        <authorList>
            <person name="Tikunov A.Y."/>
            <person name="Morozova V.V."/>
            <person name="Chechushkov A.V."/>
            <person name="Tikunova N.V."/>
        </authorList>
    </citation>
    <scope>NUCLEOTIDE SEQUENCE</scope>
</reference>
<protein>
    <submittedName>
        <fullName evidence="1">Uncharacterized protein</fullName>
    </submittedName>
</protein>
<name>A0AAF0LWK8_9CAUD</name>
<accession>A0AAF0LWK8</accession>
<organism evidence="1 2">
    <name type="scientific">Phage Phass-1</name>
    <dbReference type="NCBI Taxonomy" id="3043662"/>
    <lineage>
        <taxon>Viruses</taxon>
        <taxon>Duplodnaviria</taxon>
        <taxon>Heunggongvirae</taxon>
        <taxon>Uroviricota</taxon>
        <taxon>Caudoviricetes</taxon>
        <taxon>Caudoviricetes code 15 clade</taxon>
    </lineage>
</organism>
<evidence type="ECO:0000313" key="2">
    <source>
        <dbReference type="Proteomes" id="UP001237988"/>
    </source>
</evidence>
<sequence length="52" mass="6320">MISFSRLTIITFYKIKNKKVIKFFTTNFLLHRIFVSTYTGFCNDKNKNFENF</sequence>